<evidence type="ECO:0000313" key="6">
    <source>
        <dbReference type="Proteomes" id="UP000191518"/>
    </source>
</evidence>
<evidence type="ECO:0000256" key="2">
    <source>
        <dbReference type="ARBA" id="ARBA00023002"/>
    </source>
</evidence>
<feature type="domain" description="Tyrosinase copper-binding" evidence="4">
    <location>
        <begin position="251"/>
        <end position="262"/>
    </location>
</feature>
<protein>
    <recommendedName>
        <fullName evidence="4">Tyrosinase copper-binding domain-containing protein</fullName>
    </recommendedName>
</protein>
<dbReference type="PROSITE" id="PS00498">
    <property type="entry name" value="TYROSINASE_2"/>
    <property type="match status" value="1"/>
</dbReference>
<dbReference type="PANTHER" id="PTHR11474:SF125">
    <property type="entry name" value="N-ACETYL-6-HYDROXYTRYPTOPHAN OXIDASE IVOB-RELATED"/>
    <property type="match status" value="1"/>
</dbReference>
<keyword evidence="6" id="KW-1185">Reference proteome</keyword>
<keyword evidence="1" id="KW-0479">Metal-binding</keyword>
<dbReference type="InterPro" id="IPR008922">
    <property type="entry name" value="Di-copper_centre_dom_sf"/>
</dbReference>
<evidence type="ECO:0000259" key="4">
    <source>
        <dbReference type="PROSITE" id="PS00498"/>
    </source>
</evidence>
<dbReference type="Pfam" id="PF00264">
    <property type="entry name" value="Tyrosinase"/>
    <property type="match status" value="1"/>
</dbReference>
<dbReference type="Gene3D" id="1.10.1280.10">
    <property type="entry name" value="Di-copper center containing domain from catechol oxidase"/>
    <property type="match status" value="1"/>
</dbReference>
<dbReference type="GO" id="GO:0046872">
    <property type="term" value="F:metal ion binding"/>
    <property type="evidence" value="ECO:0007669"/>
    <property type="project" value="UniProtKB-KW"/>
</dbReference>
<reference evidence="6" key="1">
    <citation type="journal article" date="2017" name="Nat. Microbiol.">
        <title>Global analysis of biosynthetic gene clusters reveals vast potential of secondary metabolite production in Penicillium species.</title>
        <authorList>
            <person name="Nielsen J.C."/>
            <person name="Grijseels S."/>
            <person name="Prigent S."/>
            <person name="Ji B."/>
            <person name="Dainat J."/>
            <person name="Nielsen K.F."/>
            <person name="Frisvad J.C."/>
            <person name="Workman M."/>
            <person name="Nielsen J."/>
        </authorList>
    </citation>
    <scope>NUCLEOTIDE SEQUENCE [LARGE SCALE GENOMIC DNA]</scope>
    <source>
        <strain evidence="6">IBT 29486</strain>
    </source>
</reference>
<name>A0A1V6RJ70_9EURO</name>
<dbReference type="STRING" id="29845.A0A1V6RJ70"/>
<proteinExistence type="predicted"/>
<keyword evidence="3" id="KW-0186">Copper</keyword>
<organism evidence="5 6">
    <name type="scientific">Penicillium vulpinum</name>
    <dbReference type="NCBI Taxonomy" id="29845"/>
    <lineage>
        <taxon>Eukaryota</taxon>
        <taxon>Fungi</taxon>
        <taxon>Dikarya</taxon>
        <taxon>Ascomycota</taxon>
        <taxon>Pezizomycotina</taxon>
        <taxon>Eurotiomycetes</taxon>
        <taxon>Eurotiomycetidae</taxon>
        <taxon>Eurotiales</taxon>
        <taxon>Aspergillaceae</taxon>
        <taxon>Penicillium</taxon>
    </lineage>
</organism>
<sequence length="328" mass="37367">MIYILLLFILSAYARDCSPEIRATRREWGALSISERIDYIDAVHCMQNTPPVLSSEDYPGVRHRMDDFTVVHMKYAPHVHANGALLAWHREYISLWEQALRQECSYKGYLPYWDWPLYASSLTSSPLFDGSPTSLSGDGDPNNNDCVTTGPFANMQVNFGQGRLPALELPEDLFDYKPHCLNRHINSSITAKFANAGVINHLLNSPDIIAFQERMDISMDPTLAARGYGPHTAGHKAMTGTMEDFFSSPQDPAFMLHHGMVDRMWTIWQARDEKNHRFAINGTMTLHNYPLTPELTLETEFTFGILGQSKKMRELMDPEQGDYCYEYA</sequence>
<dbReference type="Proteomes" id="UP000191518">
    <property type="component" value="Unassembled WGS sequence"/>
</dbReference>
<dbReference type="AlphaFoldDB" id="A0A1V6RJ70"/>
<dbReference type="PANTHER" id="PTHR11474">
    <property type="entry name" value="TYROSINASE FAMILY MEMBER"/>
    <property type="match status" value="1"/>
</dbReference>
<dbReference type="InterPro" id="IPR050316">
    <property type="entry name" value="Tyrosinase/Hemocyanin"/>
</dbReference>
<evidence type="ECO:0000313" key="5">
    <source>
        <dbReference type="EMBL" id="OQE01666.1"/>
    </source>
</evidence>
<accession>A0A1V6RJ70</accession>
<dbReference type="InterPro" id="IPR002227">
    <property type="entry name" value="Tyrosinase_Cu-bd"/>
</dbReference>
<dbReference type="SUPFAM" id="SSF48056">
    <property type="entry name" value="Di-copper centre-containing domain"/>
    <property type="match status" value="1"/>
</dbReference>
<evidence type="ECO:0000256" key="1">
    <source>
        <dbReference type="ARBA" id="ARBA00022723"/>
    </source>
</evidence>
<gene>
    <name evidence="5" type="ORF">PENVUL_c042G01650</name>
</gene>
<evidence type="ECO:0000256" key="3">
    <source>
        <dbReference type="ARBA" id="ARBA00023008"/>
    </source>
</evidence>
<dbReference type="GO" id="GO:0016491">
    <property type="term" value="F:oxidoreductase activity"/>
    <property type="evidence" value="ECO:0007669"/>
    <property type="project" value="UniProtKB-KW"/>
</dbReference>
<comment type="caution">
    <text evidence="5">The sequence shown here is derived from an EMBL/GenBank/DDBJ whole genome shotgun (WGS) entry which is preliminary data.</text>
</comment>
<keyword evidence="2" id="KW-0560">Oxidoreductase</keyword>
<dbReference type="PRINTS" id="PR00092">
    <property type="entry name" value="TYROSINASE"/>
</dbReference>
<dbReference type="EMBL" id="MDYP01000042">
    <property type="protein sequence ID" value="OQE01666.1"/>
    <property type="molecule type" value="Genomic_DNA"/>
</dbReference>